<evidence type="ECO:0000256" key="1">
    <source>
        <dbReference type="SAM" id="Phobius"/>
    </source>
</evidence>
<feature type="transmembrane region" description="Helical" evidence="1">
    <location>
        <begin position="20"/>
        <end position="43"/>
    </location>
</feature>
<accession>A0ABV8LFC6</accession>
<dbReference type="Proteomes" id="UP001595816">
    <property type="component" value="Unassembled WGS sequence"/>
</dbReference>
<comment type="caution">
    <text evidence="2">The sequence shown here is derived from an EMBL/GenBank/DDBJ whole genome shotgun (WGS) entry which is preliminary data.</text>
</comment>
<keyword evidence="1" id="KW-0812">Transmembrane</keyword>
<organism evidence="2 3">
    <name type="scientific">Hamadaea flava</name>
    <dbReference type="NCBI Taxonomy" id="1742688"/>
    <lineage>
        <taxon>Bacteria</taxon>
        <taxon>Bacillati</taxon>
        <taxon>Actinomycetota</taxon>
        <taxon>Actinomycetes</taxon>
        <taxon>Micromonosporales</taxon>
        <taxon>Micromonosporaceae</taxon>
        <taxon>Hamadaea</taxon>
    </lineage>
</organism>
<keyword evidence="1" id="KW-0472">Membrane</keyword>
<evidence type="ECO:0000313" key="3">
    <source>
        <dbReference type="Proteomes" id="UP001595816"/>
    </source>
</evidence>
<sequence>MYDDIPRTRVPADIGTPDRIAFGLTFRQLAIVGSVAVPCWLIYRSLSRLLPPLVWLILAVAVAGLTMTIALGRRDGRPLDAWLLDAITFAASPKIQTPGRPQLPLTASTANPVMPELLQPVITGITAAGTFVSDNLDRRMIACGTTNLHLRTGEEQEALLEAHGQFLNSLSAPAQIVISTQRDDLTPIAEMVVELSTSLPDHALRNAAADYASFLLDLNEQREPLRRQIITVVSGTRGGDNAARSLARTGVSADVLDGSQVMSVLTASADQFRSPTATGARALPGEPVTLRSSQ</sequence>
<name>A0ABV8LFC6_9ACTN</name>
<keyword evidence="3" id="KW-1185">Reference proteome</keyword>
<gene>
    <name evidence="2" type="ORF">ACFOZ4_00165</name>
</gene>
<evidence type="ECO:0000313" key="2">
    <source>
        <dbReference type="EMBL" id="MFC4129027.1"/>
    </source>
</evidence>
<protein>
    <submittedName>
        <fullName evidence="2">PrgI family protein</fullName>
    </submittedName>
</protein>
<reference evidence="3" key="1">
    <citation type="journal article" date="2019" name="Int. J. Syst. Evol. Microbiol.">
        <title>The Global Catalogue of Microorganisms (GCM) 10K type strain sequencing project: providing services to taxonomists for standard genome sequencing and annotation.</title>
        <authorList>
            <consortium name="The Broad Institute Genomics Platform"/>
            <consortium name="The Broad Institute Genome Sequencing Center for Infectious Disease"/>
            <person name="Wu L."/>
            <person name="Ma J."/>
        </authorList>
    </citation>
    <scope>NUCLEOTIDE SEQUENCE [LARGE SCALE GENOMIC DNA]</scope>
    <source>
        <strain evidence="3">CGMCC 4.7289</strain>
    </source>
</reference>
<proteinExistence type="predicted"/>
<dbReference type="InterPro" id="IPR024414">
    <property type="entry name" value="Uncharacterised_PrgI"/>
</dbReference>
<dbReference type="EMBL" id="JBHSAY010000001">
    <property type="protein sequence ID" value="MFC4129027.1"/>
    <property type="molecule type" value="Genomic_DNA"/>
</dbReference>
<keyword evidence="1" id="KW-1133">Transmembrane helix</keyword>
<dbReference type="RefSeq" id="WP_253754041.1">
    <property type="nucleotide sequence ID" value="NZ_JAMZDZ010000001.1"/>
</dbReference>
<dbReference type="Pfam" id="PF12666">
    <property type="entry name" value="PrgI"/>
    <property type="match status" value="1"/>
</dbReference>
<feature type="transmembrane region" description="Helical" evidence="1">
    <location>
        <begin position="49"/>
        <end position="71"/>
    </location>
</feature>